<dbReference type="HOGENOM" id="CLU_1744299_0_0_9"/>
<evidence type="ECO:0000313" key="2">
    <source>
        <dbReference type="Proteomes" id="UP000016721"/>
    </source>
</evidence>
<dbReference type="EMBL" id="APJA01000037">
    <property type="protein sequence ID" value="ERK28214.1"/>
    <property type="molecule type" value="Genomic_DNA"/>
</dbReference>
<dbReference type="PATRIC" id="fig|1294142.3.peg.4772"/>
<gene>
    <name evidence="1" type="ORF">CINTURNW_4631</name>
</gene>
<protein>
    <submittedName>
        <fullName evidence="1">Replication protein RepB</fullName>
    </submittedName>
</protein>
<reference evidence="1 2" key="1">
    <citation type="journal article" date="2013" name="Genome Announc.">
        <title>Draft Genome Sequence of the Hydrogen- and Ethanol-Producing Bacterium Clostridium intestinale Strain URNW.</title>
        <authorList>
            <person name="Lal S."/>
            <person name="Ramachandran U."/>
            <person name="Zhang X."/>
            <person name="Sparling R."/>
            <person name="Levin D.B."/>
        </authorList>
    </citation>
    <scope>NUCLEOTIDE SEQUENCE [LARGE SCALE GENOMIC DNA]</scope>
    <source>
        <strain evidence="1 2">URNW</strain>
    </source>
</reference>
<dbReference type="AlphaFoldDB" id="U2PWL6"/>
<name>U2PWL6_9CLOT</name>
<accession>U2PWL6</accession>
<comment type="caution">
    <text evidence="1">The sequence shown here is derived from an EMBL/GenBank/DDBJ whole genome shotgun (WGS) entry which is preliminary data.</text>
</comment>
<sequence>EFKVLYFATANVRQLETYGCLKDIQDVEDDEEADEVNELYHSFVNALRQFEEPMQVTETPGETLKKSDIIYVSKRKLYSYLRNLKNIEENKDKPISLIDNRMNIEEFKYYNSIIKEMVGKNESLEFNKNRLFFENKKIKRLSQGHKIVNL</sequence>
<organism evidence="1 2">
    <name type="scientific">Clostridium intestinale URNW</name>
    <dbReference type="NCBI Taxonomy" id="1294142"/>
    <lineage>
        <taxon>Bacteria</taxon>
        <taxon>Bacillati</taxon>
        <taxon>Bacillota</taxon>
        <taxon>Clostridia</taxon>
        <taxon>Eubacteriales</taxon>
        <taxon>Clostridiaceae</taxon>
        <taxon>Clostridium</taxon>
    </lineage>
</organism>
<proteinExistence type="predicted"/>
<keyword evidence="2" id="KW-1185">Reference proteome</keyword>
<feature type="non-terminal residue" evidence="1">
    <location>
        <position position="1"/>
    </location>
</feature>
<dbReference type="RefSeq" id="WP_021804445.1">
    <property type="nucleotide sequence ID" value="NZ_KI273146.1"/>
</dbReference>
<evidence type="ECO:0000313" key="1">
    <source>
        <dbReference type="EMBL" id="ERK28214.1"/>
    </source>
</evidence>
<dbReference type="Proteomes" id="UP000016721">
    <property type="component" value="Unassembled WGS sequence"/>
</dbReference>